<evidence type="ECO:0000256" key="1">
    <source>
        <dbReference type="SAM" id="Phobius"/>
    </source>
</evidence>
<feature type="transmembrane region" description="Helical" evidence="1">
    <location>
        <begin position="132"/>
        <end position="159"/>
    </location>
</feature>
<feature type="domain" description="Acyltransferase 3" evidence="2">
    <location>
        <begin position="8"/>
        <end position="347"/>
    </location>
</feature>
<feature type="transmembrane region" description="Helical" evidence="1">
    <location>
        <begin position="191"/>
        <end position="212"/>
    </location>
</feature>
<keyword evidence="1" id="KW-1133">Transmembrane helix</keyword>
<feature type="transmembrane region" description="Helical" evidence="1">
    <location>
        <begin position="303"/>
        <end position="323"/>
    </location>
</feature>
<feature type="transmembrane region" description="Helical" evidence="1">
    <location>
        <begin position="92"/>
        <end position="112"/>
    </location>
</feature>
<gene>
    <name evidence="3" type="ORF">SAMN04488101_110112</name>
</gene>
<feature type="transmembrane region" description="Helical" evidence="1">
    <location>
        <begin position="224"/>
        <end position="243"/>
    </location>
</feature>
<dbReference type="PANTHER" id="PTHR23028:SF131">
    <property type="entry name" value="BLR2367 PROTEIN"/>
    <property type="match status" value="1"/>
</dbReference>
<keyword evidence="1" id="KW-0472">Membrane</keyword>
<accession>A0A1W2E6H7</accession>
<keyword evidence="3" id="KW-0012">Acyltransferase</keyword>
<feature type="transmembrane region" description="Helical" evidence="1">
    <location>
        <begin position="48"/>
        <end position="72"/>
    </location>
</feature>
<keyword evidence="4" id="KW-1185">Reference proteome</keyword>
<sequence length="369" mass="41268">MAQKKNIDSLQLLRAIAVSLVILLHAGSNGTTKFAAANPIGSFYHLETWGAIGVDLFFAISGFIMTIVMPAYLKPGGWKTFFVKRAVRILPLYYLLSALLVFTTVFIHHQALNIESVVKTLIFFPLFDSKTIVSPLMGVGWSLSYEIYFYTLIGMLLIFKKDLYRRMLLLIVVLSIAGLLIPTEIPLLKFLTSPILLEFGFGIVCGLVYQKFNKLELLPSQKKAISVGLLLTGLVLMCATIFVRPDFDLHSITLVQNVNEKAFYRALLWGLPSAIFMLGTILTMQSFHKRTPAACVLSGDASYSAYLIHTKVYLMFAYVFKYLSLGPVLYLIIIVPACLMVSIVFYRLVEKPLIKIFTRPKKAVAILPG</sequence>
<dbReference type="Proteomes" id="UP000192678">
    <property type="component" value="Unassembled WGS sequence"/>
</dbReference>
<dbReference type="InterPro" id="IPR050879">
    <property type="entry name" value="Acyltransferase_3"/>
</dbReference>
<feature type="transmembrane region" description="Helical" evidence="1">
    <location>
        <begin position="166"/>
        <end position="185"/>
    </location>
</feature>
<keyword evidence="3" id="KW-0378">Hydrolase</keyword>
<feature type="transmembrane region" description="Helical" evidence="1">
    <location>
        <begin position="329"/>
        <end position="349"/>
    </location>
</feature>
<proteinExistence type="predicted"/>
<dbReference type="AlphaFoldDB" id="A0A1W2E6H7"/>
<dbReference type="GO" id="GO:0016747">
    <property type="term" value="F:acyltransferase activity, transferring groups other than amino-acyl groups"/>
    <property type="evidence" value="ECO:0007669"/>
    <property type="project" value="InterPro"/>
</dbReference>
<dbReference type="Pfam" id="PF01757">
    <property type="entry name" value="Acyl_transf_3"/>
    <property type="match status" value="1"/>
</dbReference>
<dbReference type="STRING" id="475255.SAMN04488101_110112"/>
<dbReference type="GO" id="GO:0016787">
    <property type="term" value="F:hydrolase activity"/>
    <property type="evidence" value="ECO:0007669"/>
    <property type="project" value="UniProtKB-KW"/>
</dbReference>
<evidence type="ECO:0000259" key="2">
    <source>
        <dbReference type="Pfam" id="PF01757"/>
    </source>
</evidence>
<dbReference type="GO" id="GO:0000271">
    <property type="term" value="P:polysaccharide biosynthetic process"/>
    <property type="evidence" value="ECO:0007669"/>
    <property type="project" value="TreeGrafter"/>
</dbReference>
<dbReference type="PANTHER" id="PTHR23028">
    <property type="entry name" value="ACETYLTRANSFERASE"/>
    <property type="match status" value="1"/>
</dbReference>
<organism evidence="3 4">
    <name type="scientific">Pedobacter nyackensis</name>
    <dbReference type="NCBI Taxonomy" id="475255"/>
    <lineage>
        <taxon>Bacteria</taxon>
        <taxon>Pseudomonadati</taxon>
        <taxon>Bacteroidota</taxon>
        <taxon>Sphingobacteriia</taxon>
        <taxon>Sphingobacteriales</taxon>
        <taxon>Sphingobacteriaceae</taxon>
        <taxon>Pedobacter</taxon>
    </lineage>
</organism>
<feature type="transmembrane region" description="Helical" evidence="1">
    <location>
        <begin position="263"/>
        <end position="282"/>
    </location>
</feature>
<dbReference type="EMBL" id="FWYB01000010">
    <property type="protein sequence ID" value="SMD05245.1"/>
    <property type="molecule type" value="Genomic_DNA"/>
</dbReference>
<name>A0A1W2E6H7_9SPHI</name>
<dbReference type="GO" id="GO:0016020">
    <property type="term" value="C:membrane"/>
    <property type="evidence" value="ECO:0007669"/>
    <property type="project" value="TreeGrafter"/>
</dbReference>
<protein>
    <submittedName>
        <fullName evidence="3">Peptidoglycan/LPS O-acetylase OafA/YrhL, contains acyltransferase and SGNH-hydrolase domains</fullName>
    </submittedName>
</protein>
<feature type="transmembrane region" description="Helical" evidence="1">
    <location>
        <begin position="12"/>
        <end position="28"/>
    </location>
</feature>
<reference evidence="3 4" key="1">
    <citation type="submission" date="2017-04" db="EMBL/GenBank/DDBJ databases">
        <authorList>
            <person name="Afonso C.L."/>
            <person name="Miller P.J."/>
            <person name="Scott M.A."/>
            <person name="Spackman E."/>
            <person name="Goraichik I."/>
            <person name="Dimitrov K.M."/>
            <person name="Suarez D.L."/>
            <person name="Swayne D.E."/>
        </authorList>
    </citation>
    <scope>NUCLEOTIDE SEQUENCE [LARGE SCALE GENOMIC DNA]</scope>
    <source>
        <strain evidence="3 4">DSM 19625</strain>
    </source>
</reference>
<evidence type="ECO:0000313" key="3">
    <source>
        <dbReference type="EMBL" id="SMD05245.1"/>
    </source>
</evidence>
<keyword evidence="1" id="KW-0812">Transmembrane</keyword>
<dbReference type="InterPro" id="IPR002656">
    <property type="entry name" value="Acyl_transf_3_dom"/>
</dbReference>
<keyword evidence="3" id="KW-0808">Transferase</keyword>
<evidence type="ECO:0000313" key="4">
    <source>
        <dbReference type="Proteomes" id="UP000192678"/>
    </source>
</evidence>